<dbReference type="EC" id="2.4.1.16" evidence="2 10"/>
<dbReference type="Proteomes" id="UP000094285">
    <property type="component" value="Unassembled WGS sequence"/>
</dbReference>
<feature type="transmembrane region" description="Helical" evidence="10">
    <location>
        <begin position="489"/>
        <end position="508"/>
    </location>
</feature>
<name>A0A1E4SBB8_9ASCO</name>
<dbReference type="InterPro" id="IPR029044">
    <property type="entry name" value="Nucleotide-diphossugar_trans"/>
</dbReference>
<keyword evidence="7 10" id="KW-1133">Transmembrane helix</keyword>
<dbReference type="Pfam" id="PF08407">
    <property type="entry name" value="Chitin_synth_1N"/>
    <property type="match status" value="1"/>
</dbReference>
<evidence type="ECO:0000313" key="12">
    <source>
        <dbReference type="EMBL" id="ODV76766.1"/>
    </source>
</evidence>
<evidence type="ECO:0000256" key="6">
    <source>
        <dbReference type="ARBA" id="ARBA00022692"/>
    </source>
</evidence>
<keyword evidence="3 10" id="KW-1003">Cell membrane</keyword>
<dbReference type="InterPro" id="IPR013616">
    <property type="entry name" value="Chitin_synth_N"/>
</dbReference>
<feature type="transmembrane region" description="Helical" evidence="10">
    <location>
        <begin position="524"/>
        <end position="544"/>
    </location>
</feature>
<evidence type="ECO:0000256" key="1">
    <source>
        <dbReference type="ARBA" id="ARBA00004651"/>
    </source>
</evidence>
<comment type="catalytic activity">
    <reaction evidence="10">
        <text>[(1-&gt;4)-N-acetyl-beta-D-glucosaminyl](n) + UDP-N-acetyl-alpha-D-glucosamine = [(1-&gt;4)-N-acetyl-beta-D-glucosaminyl](n+1) + UDP + H(+)</text>
        <dbReference type="Rhea" id="RHEA:16637"/>
        <dbReference type="Rhea" id="RHEA-COMP:9593"/>
        <dbReference type="Rhea" id="RHEA-COMP:9595"/>
        <dbReference type="ChEBI" id="CHEBI:15378"/>
        <dbReference type="ChEBI" id="CHEBI:17029"/>
        <dbReference type="ChEBI" id="CHEBI:57705"/>
        <dbReference type="ChEBI" id="CHEBI:58223"/>
        <dbReference type="EC" id="2.4.1.16"/>
    </reaction>
</comment>
<keyword evidence="9 10" id="KW-0961">Cell wall biogenesis/degradation</keyword>
<dbReference type="SUPFAM" id="SSF53448">
    <property type="entry name" value="Nucleotide-diphospho-sugar transferases"/>
    <property type="match status" value="1"/>
</dbReference>
<comment type="function">
    <text evidence="10">Polymerizes chitin, a structural polymer of the cell wall and septum, by transferring the sugar moiety of UDP-GlcNAc to the non-reducing end of the growing chitin polymer.</text>
</comment>
<evidence type="ECO:0000313" key="13">
    <source>
        <dbReference type="Proteomes" id="UP000094285"/>
    </source>
</evidence>
<dbReference type="GO" id="GO:0004100">
    <property type="term" value="F:chitin synthase activity"/>
    <property type="evidence" value="ECO:0007669"/>
    <property type="project" value="UniProtKB-UniRule"/>
</dbReference>
<keyword evidence="8 10" id="KW-0472">Membrane</keyword>
<evidence type="ECO:0000256" key="9">
    <source>
        <dbReference type="ARBA" id="ARBA00023316"/>
    </source>
</evidence>
<gene>
    <name evidence="12" type="ORF">CANTADRAFT_57365</name>
</gene>
<feature type="transmembrane region" description="Helical" evidence="10">
    <location>
        <begin position="595"/>
        <end position="619"/>
    </location>
</feature>
<dbReference type="STRING" id="984487.A0A1E4SBB8"/>
<sequence length="866" mass="98492">MIKFSGDDYMINELEDAEEGDDFDPFDDDESLFSETGEDLLKRGNTVRRGNTITRKPQKTELGADSVIEMEEEDFKPRLNYTKTIKKAKLVNGNYVIDCPVPRSLLETYGRKITDGGREMSFMRYTAATCGPSNFQKFNYNVRQALYTPPRQTEILVCVTMYNEDEILLAKTLKGIFENIKNLTKRSDPAWGEDSWKKIVVLIVNDGRVALNKRSKTLLTAMGVFQDGYAKSKINDSSVKSHIYEYTSTVGIDVVSDKVHLCPNSSPVQMIFCLKEKNSRKINSHRWAFQAFCPILNPKVVMLLDCGTMPSKDAFYYLWRSFRDPKVAGACGEMRASLGQGKRLLANPLVAAQNFEYKISNILDKPMESVFGFITVLPGAFSAYRYEALLNVDGEGPLEKYFKGEYLHQGSQIDSNDAEEDDEKYIKERNYQEAGIFTSNMYLAEDRILCFELVAKKNHNYVLRYVNEAKAETDVPEKLDEFVLQRRRWLNGSMFAAAYAVFHWTNIWKSNHSLARKLWLQVEFYYQLVTILVSWFSLASFFLVFRILTANLGAEDMNFETGKYLAIVFLWFYVGCVVSTFVLAFGNTPRGTKKFYMAIAVIFSVLMVYMMFAAIYLAIHTVNLVVKNHKDDFNVTMVFTNGKFRDLVVSMVSTYLLYFVGAFLYGEPLFMFTSFVQYVALSPSYVNILNIYSFCNIHDVSWGTKGAVEAKDLGSAKSTGANKDELVMIAPGLAEELNDSYLNTLEELRTVEPPVIEANLRKQKDDAYYAFVRTITVLVWMLTNAILLVIVLEAGGLDTLTKKPSVNPDGSIRANSEVFLTIILWIVAGLALFRFLGCVLFLIFKAFRPIKWRFLARKESKAANSG</sequence>
<dbReference type="PANTHER" id="PTHR22914:SF9">
    <property type="entry name" value="CHITIN SYNTHASE 1"/>
    <property type="match status" value="1"/>
</dbReference>
<evidence type="ECO:0000259" key="11">
    <source>
        <dbReference type="Pfam" id="PF08407"/>
    </source>
</evidence>
<dbReference type="GO" id="GO:0006031">
    <property type="term" value="P:chitin biosynthetic process"/>
    <property type="evidence" value="ECO:0007669"/>
    <property type="project" value="UniProtKB-UniRule"/>
</dbReference>
<keyword evidence="6 10" id="KW-0812">Transmembrane</keyword>
<dbReference type="EMBL" id="KV453917">
    <property type="protein sequence ID" value="ODV76766.1"/>
    <property type="molecule type" value="Genomic_DNA"/>
</dbReference>
<evidence type="ECO:0000256" key="5">
    <source>
        <dbReference type="ARBA" id="ARBA00022679"/>
    </source>
</evidence>
<keyword evidence="4 10" id="KW-0328">Glycosyltransferase</keyword>
<dbReference type="AlphaFoldDB" id="A0A1E4SBB8"/>
<evidence type="ECO:0000256" key="2">
    <source>
        <dbReference type="ARBA" id="ARBA00012543"/>
    </source>
</evidence>
<protein>
    <recommendedName>
        <fullName evidence="2 10">Chitin synthase</fullName>
        <ecNumber evidence="2 10">2.4.1.16</ecNumber>
    </recommendedName>
</protein>
<feature type="transmembrane region" description="Helical" evidence="10">
    <location>
        <begin position="564"/>
        <end position="583"/>
    </location>
</feature>
<dbReference type="PANTHER" id="PTHR22914">
    <property type="entry name" value="CHITIN SYNTHASE"/>
    <property type="match status" value="1"/>
</dbReference>
<reference evidence="13" key="1">
    <citation type="submission" date="2016-05" db="EMBL/GenBank/DDBJ databases">
        <title>Comparative genomics of biotechnologically important yeasts.</title>
        <authorList>
            <consortium name="DOE Joint Genome Institute"/>
            <person name="Riley R."/>
            <person name="Haridas S."/>
            <person name="Wolfe K.H."/>
            <person name="Lopes M.R."/>
            <person name="Hittinger C.T."/>
            <person name="Goker M."/>
            <person name="Salamov A."/>
            <person name="Wisecaver J."/>
            <person name="Long T.M."/>
            <person name="Aerts A.L."/>
            <person name="Barry K."/>
            <person name="Choi C."/>
            <person name="Clum A."/>
            <person name="Coughlan A.Y."/>
            <person name="Deshpande S."/>
            <person name="Douglass A.P."/>
            <person name="Hanson S.J."/>
            <person name="Klenk H.-P."/>
            <person name="Labutti K."/>
            <person name="Lapidus A."/>
            <person name="Lindquist E."/>
            <person name="Lipzen A."/>
            <person name="Meier-Kolthoff J.P."/>
            <person name="Ohm R.A."/>
            <person name="Otillar R.P."/>
            <person name="Pangilinan J."/>
            <person name="Peng Y."/>
            <person name="Rokas A."/>
            <person name="Rosa C.A."/>
            <person name="Scheuner C."/>
            <person name="Sibirny A.A."/>
            <person name="Slot J.C."/>
            <person name="Stielow J.B."/>
            <person name="Sun H."/>
            <person name="Kurtzman C.P."/>
            <person name="Blackwell M."/>
            <person name="Grigoriev I.V."/>
            <person name="Jeffries T.W."/>
        </authorList>
    </citation>
    <scope>NUCLEOTIDE SEQUENCE [LARGE SCALE GENOMIC DNA]</scope>
    <source>
        <strain evidence="13">NRRL Y-17324</strain>
    </source>
</reference>
<dbReference type="RefSeq" id="XP_020061888.1">
    <property type="nucleotide sequence ID" value="XM_020210685.1"/>
</dbReference>
<feature type="transmembrane region" description="Helical" evidence="10">
    <location>
        <begin position="818"/>
        <end position="844"/>
    </location>
</feature>
<comment type="subcellular location">
    <subcellularLocation>
        <location evidence="1 10">Cell membrane</location>
        <topology evidence="1 10">Multi-pass membrane protein</topology>
    </subcellularLocation>
</comment>
<feature type="transmembrane region" description="Helical" evidence="10">
    <location>
        <begin position="770"/>
        <end position="792"/>
    </location>
</feature>
<dbReference type="OrthoDB" id="26569at2759"/>
<feature type="transmembrane region" description="Helical" evidence="10">
    <location>
        <begin position="647"/>
        <end position="665"/>
    </location>
</feature>
<comment type="similarity">
    <text evidence="10">Belongs to the chitin synthase family.</text>
</comment>
<evidence type="ECO:0000256" key="4">
    <source>
        <dbReference type="ARBA" id="ARBA00022676"/>
    </source>
</evidence>
<evidence type="ECO:0000256" key="8">
    <source>
        <dbReference type="ARBA" id="ARBA00023136"/>
    </source>
</evidence>
<accession>A0A1E4SBB8</accession>
<dbReference type="GO" id="GO:0005886">
    <property type="term" value="C:plasma membrane"/>
    <property type="evidence" value="ECO:0007669"/>
    <property type="project" value="UniProtKB-SubCell"/>
</dbReference>
<dbReference type="CDD" id="cd04190">
    <property type="entry name" value="Chitin_synth_C"/>
    <property type="match status" value="1"/>
</dbReference>
<keyword evidence="13" id="KW-1185">Reference proteome</keyword>
<dbReference type="InterPro" id="IPR004835">
    <property type="entry name" value="Chitin_synth"/>
</dbReference>
<dbReference type="GO" id="GO:0030428">
    <property type="term" value="C:cell septum"/>
    <property type="evidence" value="ECO:0007669"/>
    <property type="project" value="TreeGrafter"/>
</dbReference>
<dbReference type="GO" id="GO:0071555">
    <property type="term" value="P:cell wall organization"/>
    <property type="evidence" value="ECO:0007669"/>
    <property type="project" value="UniProtKB-KW"/>
</dbReference>
<evidence type="ECO:0000256" key="7">
    <source>
        <dbReference type="ARBA" id="ARBA00022989"/>
    </source>
</evidence>
<dbReference type="Pfam" id="PF01644">
    <property type="entry name" value="Chitin_synth_1"/>
    <property type="match status" value="1"/>
</dbReference>
<proteinExistence type="inferred from homology"/>
<evidence type="ECO:0000256" key="3">
    <source>
        <dbReference type="ARBA" id="ARBA00022475"/>
    </source>
</evidence>
<feature type="domain" description="Chitin synthase N-terminal" evidence="11">
    <location>
        <begin position="83"/>
        <end position="154"/>
    </location>
</feature>
<dbReference type="GeneID" id="30984821"/>
<organism evidence="12 13">
    <name type="scientific">Suhomyces tanzawaensis NRRL Y-17324</name>
    <dbReference type="NCBI Taxonomy" id="984487"/>
    <lineage>
        <taxon>Eukaryota</taxon>
        <taxon>Fungi</taxon>
        <taxon>Dikarya</taxon>
        <taxon>Ascomycota</taxon>
        <taxon>Saccharomycotina</taxon>
        <taxon>Pichiomycetes</taxon>
        <taxon>Debaryomycetaceae</taxon>
        <taxon>Suhomyces</taxon>
    </lineage>
</organism>
<evidence type="ECO:0000256" key="10">
    <source>
        <dbReference type="RuleBase" id="RU366040"/>
    </source>
</evidence>
<keyword evidence="5 10" id="KW-0808">Transferase</keyword>